<dbReference type="InterPro" id="IPR025296">
    <property type="entry name" value="DUF4158"/>
</dbReference>
<gene>
    <name evidence="3" type="ORF">E1288_34295</name>
</gene>
<evidence type="ECO:0000256" key="1">
    <source>
        <dbReference type="SAM" id="MobiDB-lite"/>
    </source>
</evidence>
<proteinExistence type="predicted"/>
<name>A0A4R4Y8T2_9PSEU</name>
<keyword evidence="4" id="KW-1185">Reference proteome</keyword>
<organism evidence="3 4">
    <name type="scientific">Saccharopolyspora elongata</name>
    <dbReference type="NCBI Taxonomy" id="2530387"/>
    <lineage>
        <taxon>Bacteria</taxon>
        <taxon>Bacillati</taxon>
        <taxon>Actinomycetota</taxon>
        <taxon>Actinomycetes</taxon>
        <taxon>Pseudonocardiales</taxon>
        <taxon>Pseudonocardiaceae</taxon>
        <taxon>Saccharopolyspora</taxon>
    </lineage>
</organism>
<sequence length="212" mass="22546">MNRGPRLDTGDGPKALFDTAVAWLRERRVLRPGVTTLGRLVASRQKAATPRLWETLYQLLDDEQRAALDGLLEVPEGHRNSQLDKLRRPPTRMSGPAMVDAPPAGCGDSGPGVRRDRHRGGGAAAAVGRAVPMVAVGTAPCGVDGGGAPHELDDPASTVSRSWANARWTRSAISECGSAMPQRVAGSRPQGAWPSLPSRAGGRRRRPQCRSP</sequence>
<evidence type="ECO:0000259" key="2">
    <source>
        <dbReference type="Pfam" id="PF13700"/>
    </source>
</evidence>
<evidence type="ECO:0000313" key="4">
    <source>
        <dbReference type="Proteomes" id="UP000294947"/>
    </source>
</evidence>
<accession>A0A4R4Y8T2</accession>
<evidence type="ECO:0000313" key="3">
    <source>
        <dbReference type="EMBL" id="TDD40918.1"/>
    </source>
</evidence>
<dbReference type="Pfam" id="PF13700">
    <property type="entry name" value="DUF4158"/>
    <property type="match status" value="1"/>
</dbReference>
<dbReference type="RefSeq" id="WP_132492722.1">
    <property type="nucleotide sequence ID" value="NZ_SMKW01000065.1"/>
</dbReference>
<feature type="compositionally biased region" description="Basic residues" evidence="1">
    <location>
        <begin position="201"/>
        <end position="212"/>
    </location>
</feature>
<reference evidence="3 4" key="1">
    <citation type="submission" date="2019-03" db="EMBL/GenBank/DDBJ databases">
        <title>Draft genome sequences of novel Actinobacteria.</title>
        <authorList>
            <person name="Sahin N."/>
            <person name="Ay H."/>
            <person name="Saygin H."/>
        </authorList>
    </citation>
    <scope>NUCLEOTIDE SEQUENCE [LARGE SCALE GENOMIC DNA]</scope>
    <source>
        <strain evidence="3 4">7K502</strain>
    </source>
</reference>
<protein>
    <submittedName>
        <fullName evidence="3">DUF4158 domain-containing protein</fullName>
    </submittedName>
</protein>
<dbReference type="Proteomes" id="UP000294947">
    <property type="component" value="Unassembled WGS sequence"/>
</dbReference>
<dbReference type="OrthoDB" id="4337906at2"/>
<feature type="region of interest" description="Disordered" evidence="1">
    <location>
        <begin position="78"/>
        <end position="119"/>
    </location>
</feature>
<feature type="region of interest" description="Disordered" evidence="1">
    <location>
        <begin position="179"/>
        <end position="212"/>
    </location>
</feature>
<dbReference type="EMBL" id="SMKW01000065">
    <property type="protein sequence ID" value="TDD40918.1"/>
    <property type="molecule type" value="Genomic_DNA"/>
</dbReference>
<feature type="compositionally biased region" description="Basic and acidic residues" evidence="1">
    <location>
        <begin position="78"/>
        <end position="87"/>
    </location>
</feature>
<comment type="caution">
    <text evidence="3">The sequence shown here is derived from an EMBL/GenBank/DDBJ whole genome shotgun (WGS) entry which is preliminary data.</text>
</comment>
<dbReference type="AlphaFoldDB" id="A0A4R4Y8T2"/>
<feature type="domain" description="DUF4158" evidence="2">
    <location>
        <begin position="11"/>
        <end position="43"/>
    </location>
</feature>